<keyword evidence="3" id="KW-1185">Reference proteome</keyword>
<accession>A0A226DV91</accession>
<keyword evidence="1" id="KW-1133">Transmembrane helix</keyword>
<reference evidence="2 3" key="1">
    <citation type="submission" date="2015-12" db="EMBL/GenBank/DDBJ databases">
        <title>The genome of Folsomia candida.</title>
        <authorList>
            <person name="Faddeeva A."/>
            <person name="Derks M.F."/>
            <person name="Anvar Y."/>
            <person name="Smit S."/>
            <person name="Van Straalen N."/>
            <person name="Roelofs D."/>
        </authorList>
    </citation>
    <scope>NUCLEOTIDE SEQUENCE [LARGE SCALE GENOMIC DNA]</scope>
    <source>
        <strain evidence="2 3">VU population</strain>
        <tissue evidence="2">Whole body</tissue>
    </source>
</reference>
<gene>
    <name evidence="2" type="ORF">Fcan01_15806</name>
</gene>
<evidence type="ECO:0000313" key="3">
    <source>
        <dbReference type="Proteomes" id="UP000198287"/>
    </source>
</evidence>
<keyword evidence="1" id="KW-0472">Membrane</keyword>
<evidence type="ECO:0000256" key="1">
    <source>
        <dbReference type="SAM" id="Phobius"/>
    </source>
</evidence>
<keyword evidence="1" id="KW-0812">Transmembrane</keyword>
<protein>
    <submittedName>
        <fullName evidence="2">Uncharacterized protein</fullName>
    </submittedName>
</protein>
<comment type="caution">
    <text evidence="2">The sequence shown here is derived from an EMBL/GenBank/DDBJ whole genome shotgun (WGS) entry which is preliminary data.</text>
</comment>
<evidence type="ECO:0000313" key="2">
    <source>
        <dbReference type="EMBL" id="OXA49392.1"/>
    </source>
</evidence>
<feature type="transmembrane region" description="Helical" evidence="1">
    <location>
        <begin position="54"/>
        <end position="78"/>
    </location>
</feature>
<organism evidence="2 3">
    <name type="scientific">Folsomia candida</name>
    <name type="common">Springtail</name>
    <dbReference type="NCBI Taxonomy" id="158441"/>
    <lineage>
        <taxon>Eukaryota</taxon>
        <taxon>Metazoa</taxon>
        <taxon>Ecdysozoa</taxon>
        <taxon>Arthropoda</taxon>
        <taxon>Hexapoda</taxon>
        <taxon>Collembola</taxon>
        <taxon>Entomobryomorpha</taxon>
        <taxon>Isotomoidea</taxon>
        <taxon>Isotomidae</taxon>
        <taxon>Proisotominae</taxon>
        <taxon>Folsomia</taxon>
    </lineage>
</organism>
<dbReference type="EMBL" id="LNIX01000010">
    <property type="protein sequence ID" value="OXA49392.1"/>
    <property type="molecule type" value="Genomic_DNA"/>
</dbReference>
<dbReference type="AlphaFoldDB" id="A0A226DV91"/>
<name>A0A226DV91_FOLCA</name>
<dbReference type="Proteomes" id="UP000198287">
    <property type="component" value="Unassembled WGS sequence"/>
</dbReference>
<proteinExistence type="predicted"/>
<sequence length="121" mass="13974">MTSDSIEITEFFGVILAYAEIMEKSFLFGKCPMQWDPKNHVARLDWGFLRCFKFWVKIVTSFLFLFLPVFSIQLRFLVNKLSILGTFEDNVPLTVVSPYFACSARVAEISLVVHKSHLSEK</sequence>